<sequence length="274" mass="27708">MGLLPRSQGHSGGPGVASAGGGRLLAGEVVSVALVTGGGGGIGRATAVALARDGADVAIADLDSSLGEETARLVEAAGRRALFLRTDVADGAQVAACVDRVERQLGPITAFVNNAGIEGVVAPIHLYPDDVFDRLLQVNTKGVFLGLKHVLARMIPRGAGAVVNTASTSSIRGRAGLAGYVATKHAVLGLTRVAALDVAGTAIRVNAVLPGPVETRMIESLDEQARRSGGIRRAGAAGYGKPEDIADVIAFLLSDKAKHVNGAAWTVDSGTTIA</sequence>
<dbReference type="CDD" id="cd05233">
    <property type="entry name" value="SDR_c"/>
    <property type="match status" value="1"/>
</dbReference>
<dbReference type="EMBL" id="RZIJ01000041">
    <property type="protein sequence ID" value="RUQ62033.1"/>
    <property type="molecule type" value="Genomic_DNA"/>
</dbReference>
<evidence type="ECO:0000313" key="4">
    <source>
        <dbReference type="EMBL" id="RUQ62033.1"/>
    </source>
</evidence>
<dbReference type="GO" id="GO:0016491">
    <property type="term" value="F:oxidoreductase activity"/>
    <property type="evidence" value="ECO:0007669"/>
    <property type="project" value="UniProtKB-KW"/>
</dbReference>
<comment type="caution">
    <text evidence="4">The sequence shown here is derived from an EMBL/GenBank/DDBJ whole genome shotgun (WGS) entry which is preliminary data.</text>
</comment>
<name>A0A3S0UXX7_9PROT</name>
<accession>A0A3S0UXX7</accession>
<dbReference type="FunFam" id="3.40.50.720:FF:000084">
    <property type="entry name" value="Short-chain dehydrogenase reductase"/>
    <property type="match status" value="1"/>
</dbReference>
<dbReference type="InterPro" id="IPR057326">
    <property type="entry name" value="KR_dom"/>
</dbReference>
<dbReference type="Gene3D" id="3.40.50.720">
    <property type="entry name" value="NAD(P)-binding Rossmann-like Domain"/>
    <property type="match status" value="1"/>
</dbReference>
<keyword evidence="2" id="KW-0560">Oxidoreductase</keyword>
<dbReference type="PANTHER" id="PTHR24321">
    <property type="entry name" value="DEHYDROGENASES, SHORT CHAIN"/>
    <property type="match status" value="1"/>
</dbReference>
<dbReference type="OrthoDB" id="9780084at2"/>
<evidence type="ECO:0000313" key="5">
    <source>
        <dbReference type="Proteomes" id="UP000280346"/>
    </source>
</evidence>
<dbReference type="Proteomes" id="UP000280346">
    <property type="component" value="Unassembled WGS sequence"/>
</dbReference>
<organism evidence="4 5">
    <name type="scientific">Azospirillum doebereinerae</name>
    <dbReference type="NCBI Taxonomy" id="92933"/>
    <lineage>
        <taxon>Bacteria</taxon>
        <taxon>Pseudomonadati</taxon>
        <taxon>Pseudomonadota</taxon>
        <taxon>Alphaproteobacteria</taxon>
        <taxon>Rhodospirillales</taxon>
        <taxon>Azospirillaceae</taxon>
        <taxon>Azospirillum</taxon>
    </lineage>
</organism>
<dbReference type="InterPro" id="IPR002347">
    <property type="entry name" value="SDR_fam"/>
</dbReference>
<proteinExistence type="inferred from homology"/>
<dbReference type="InterPro" id="IPR036291">
    <property type="entry name" value="NAD(P)-bd_dom_sf"/>
</dbReference>
<dbReference type="InterPro" id="IPR020904">
    <property type="entry name" value="Sc_DH/Rdtase_CS"/>
</dbReference>
<dbReference type="AlphaFoldDB" id="A0A3S0UXX7"/>
<dbReference type="PRINTS" id="PR00080">
    <property type="entry name" value="SDRFAMILY"/>
</dbReference>
<dbReference type="SMART" id="SM00822">
    <property type="entry name" value="PKS_KR"/>
    <property type="match status" value="1"/>
</dbReference>
<dbReference type="PRINTS" id="PR00081">
    <property type="entry name" value="GDHRDH"/>
</dbReference>
<feature type="domain" description="Ketoreductase" evidence="3">
    <location>
        <begin position="31"/>
        <end position="213"/>
    </location>
</feature>
<dbReference type="SUPFAM" id="SSF51735">
    <property type="entry name" value="NAD(P)-binding Rossmann-fold domains"/>
    <property type="match status" value="1"/>
</dbReference>
<dbReference type="PROSITE" id="PS00061">
    <property type="entry name" value="ADH_SHORT"/>
    <property type="match status" value="1"/>
</dbReference>
<reference evidence="4 5" key="1">
    <citation type="submission" date="2018-12" db="EMBL/GenBank/DDBJ databases">
        <authorList>
            <person name="Yang Y."/>
        </authorList>
    </citation>
    <scope>NUCLEOTIDE SEQUENCE [LARGE SCALE GENOMIC DNA]</scope>
    <source>
        <strain evidence="4 5">GSF71</strain>
    </source>
</reference>
<evidence type="ECO:0000259" key="3">
    <source>
        <dbReference type="SMART" id="SM00822"/>
    </source>
</evidence>
<keyword evidence="5" id="KW-1185">Reference proteome</keyword>
<evidence type="ECO:0000256" key="1">
    <source>
        <dbReference type="ARBA" id="ARBA00006484"/>
    </source>
</evidence>
<evidence type="ECO:0000256" key="2">
    <source>
        <dbReference type="ARBA" id="ARBA00023002"/>
    </source>
</evidence>
<dbReference type="Pfam" id="PF13561">
    <property type="entry name" value="adh_short_C2"/>
    <property type="match status" value="1"/>
</dbReference>
<comment type="similarity">
    <text evidence="1">Belongs to the short-chain dehydrogenases/reductases (SDR) family.</text>
</comment>
<protein>
    <submittedName>
        <fullName evidence="4">SDR family oxidoreductase</fullName>
    </submittedName>
</protein>
<gene>
    <name evidence="4" type="ORF">EJ913_29225</name>
</gene>
<dbReference type="PANTHER" id="PTHR24321:SF11">
    <property type="entry name" value="BLR0893 PROTEIN"/>
    <property type="match status" value="1"/>
</dbReference>